<dbReference type="Proteomes" id="UP000297814">
    <property type="component" value="Unassembled WGS sequence"/>
</dbReference>
<name>A0A4Z1GMN9_9HELO</name>
<feature type="compositionally biased region" description="Basic and acidic residues" evidence="1">
    <location>
        <begin position="13"/>
        <end position="22"/>
    </location>
</feature>
<keyword evidence="3" id="KW-1185">Reference proteome</keyword>
<accession>A0A4Z1GMN9</accession>
<gene>
    <name evidence="2" type="ORF">BHYA_0175g00100</name>
</gene>
<dbReference type="EMBL" id="PQXK01000175">
    <property type="protein sequence ID" value="TGO34957.1"/>
    <property type="molecule type" value="Genomic_DNA"/>
</dbReference>
<comment type="caution">
    <text evidence="2">The sequence shown here is derived from an EMBL/GenBank/DDBJ whole genome shotgun (WGS) entry which is preliminary data.</text>
</comment>
<proteinExistence type="predicted"/>
<evidence type="ECO:0000256" key="1">
    <source>
        <dbReference type="SAM" id="MobiDB-lite"/>
    </source>
</evidence>
<organism evidence="2 3">
    <name type="scientific">Botrytis hyacinthi</name>
    <dbReference type="NCBI Taxonomy" id="278943"/>
    <lineage>
        <taxon>Eukaryota</taxon>
        <taxon>Fungi</taxon>
        <taxon>Dikarya</taxon>
        <taxon>Ascomycota</taxon>
        <taxon>Pezizomycotina</taxon>
        <taxon>Leotiomycetes</taxon>
        <taxon>Helotiales</taxon>
        <taxon>Sclerotiniaceae</taxon>
        <taxon>Botrytis</taxon>
    </lineage>
</organism>
<evidence type="ECO:0000313" key="3">
    <source>
        <dbReference type="Proteomes" id="UP000297814"/>
    </source>
</evidence>
<protein>
    <submittedName>
        <fullName evidence="2">Uncharacterized protein</fullName>
    </submittedName>
</protein>
<evidence type="ECO:0000313" key="2">
    <source>
        <dbReference type="EMBL" id="TGO34957.1"/>
    </source>
</evidence>
<dbReference type="AlphaFoldDB" id="A0A4Z1GMN9"/>
<feature type="compositionally biased region" description="Basic and acidic residues" evidence="1">
    <location>
        <begin position="89"/>
        <end position="106"/>
    </location>
</feature>
<feature type="region of interest" description="Disordered" evidence="1">
    <location>
        <begin position="82"/>
        <end position="110"/>
    </location>
</feature>
<reference evidence="2 3" key="1">
    <citation type="submission" date="2017-12" db="EMBL/GenBank/DDBJ databases">
        <title>Comparative genomics of Botrytis spp.</title>
        <authorList>
            <person name="Valero-Jimenez C.A."/>
            <person name="Tapia P."/>
            <person name="Veloso J."/>
            <person name="Silva-Moreno E."/>
            <person name="Staats M."/>
            <person name="Valdes J.H."/>
            <person name="Van Kan J.A.L."/>
        </authorList>
    </citation>
    <scope>NUCLEOTIDE SEQUENCE [LARGE SCALE GENOMIC DNA]</scope>
    <source>
        <strain evidence="2 3">Bh0001</strain>
    </source>
</reference>
<sequence>MLVDTAELSNLSDTRDDVRPRGLAVDREIDARMTTGWLVSVFDPHSSMPGPLRTSQRMLNGAQNEATDYRTEVATADVTNLRESPALIEQKDNGKASASPHDRDGDDAMSVMKNYDDSMLYHAFIE</sequence>
<feature type="region of interest" description="Disordered" evidence="1">
    <location>
        <begin position="1"/>
        <end position="22"/>
    </location>
</feature>